<keyword evidence="2 5" id="KW-0812">Transmembrane</keyword>
<evidence type="ECO:0000256" key="2">
    <source>
        <dbReference type="ARBA" id="ARBA00022692"/>
    </source>
</evidence>
<dbReference type="Proteomes" id="UP000627369">
    <property type="component" value="Unassembled WGS sequence"/>
</dbReference>
<dbReference type="Pfam" id="PF13564">
    <property type="entry name" value="DoxX_2"/>
    <property type="match status" value="1"/>
</dbReference>
<evidence type="ECO:0000313" key="7">
    <source>
        <dbReference type="Proteomes" id="UP000627369"/>
    </source>
</evidence>
<keyword evidence="4 5" id="KW-0472">Membrane</keyword>
<evidence type="ECO:0000256" key="1">
    <source>
        <dbReference type="ARBA" id="ARBA00004141"/>
    </source>
</evidence>
<evidence type="ECO:0000256" key="5">
    <source>
        <dbReference type="SAM" id="Phobius"/>
    </source>
</evidence>
<feature type="transmembrane region" description="Helical" evidence="5">
    <location>
        <begin position="48"/>
        <end position="68"/>
    </location>
</feature>
<accession>A0A919L2C8</accession>
<comment type="caution">
    <text evidence="6">The sequence shown here is derived from an EMBL/GenBank/DDBJ whole genome shotgun (WGS) entry which is preliminary data.</text>
</comment>
<evidence type="ECO:0000313" key="6">
    <source>
        <dbReference type="EMBL" id="GHH80261.1"/>
    </source>
</evidence>
<sequence length="168" mass="17736">MLTTTLLTTTLWAAQILLALFFLFAGLPKILGRGIDRWTGFDDVPRPLTILIGIAEVAAPVALILPMLLDTFEWTTPLAAVGIAVVTLMASGFHVRAGEWLPALETALWAMLAGTVAIGRWDLLATGPSTSAELLVPVMAIVAVALVVNIVAIFRAPAPSRAAEAALR</sequence>
<reference evidence="6" key="2">
    <citation type="submission" date="2020-09" db="EMBL/GenBank/DDBJ databases">
        <authorList>
            <person name="Sun Q."/>
            <person name="Zhou Y."/>
        </authorList>
    </citation>
    <scope>NUCLEOTIDE SEQUENCE</scope>
    <source>
        <strain evidence="6">CGMCC 4.7398</strain>
    </source>
</reference>
<evidence type="ECO:0000256" key="3">
    <source>
        <dbReference type="ARBA" id="ARBA00022989"/>
    </source>
</evidence>
<dbReference type="InterPro" id="IPR032808">
    <property type="entry name" value="DoxX"/>
</dbReference>
<proteinExistence type="predicted"/>
<feature type="transmembrane region" description="Helical" evidence="5">
    <location>
        <begin position="100"/>
        <end position="119"/>
    </location>
</feature>
<dbReference type="EMBL" id="BNAS01000012">
    <property type="protein sequence ID" value="GHH80261.1"/>
    <property type="molecule type" value="Genomic_DNA"/>
</dbReference>
<feature type="transmembrane region" description="Helical" evidence="5">
    <location>
        <begin position="74"/>
        <end position="93"/>
    </location>
</feature>
<gene>
    <name evidence="6" type="ORF">GCM10017772_47960</name>
</gene>
<feature type="transmembrane region" description="Helical" evidence="5">
    <location>
        <begin position="134"/>
        <end position="154"/>
    </location>
</feature>
<dbReference type="AlphaFoldDB" id="A0A919L2C8"/>
<reference evidence="6" key="1">
    <citation type="journal article" date="2014" name="Int. J. Syst. Evol. Microbiol.">
        <title>Complete genome sequence of Corynebacterium casei LMG S-19264T (=DSM 44701T), isolated from a smear-ripened cheese.</title>
        <authorList>
            <consortium name="US DOE Joint Genome Institute (JGI-PGF)"/>
            <person name="Walter F."/>
            <person name="Albersmeier A."/>
            <person name="Kalinowski J."/>
            <person name="Ruckert C."/>
        </authorList>
    </citation>
    <scope>NUCLEOTIDE SEQUENCE</scope>
    <source>
        <strain evidence="6">CGMCC 4.7398</strain>
    </source>
</reference>
<keyword evidence="3 5" id="KW-1133">Transmembrane helix</keyword>
<dbReference type="GO" id="GO:0016020">
    <property type="term" value="C:membrane"/>
    <property type="evidence" value="ECO:0007669"/>
    <property type="project" value="UniProtKB-SubCell"/>
</dbReference>
<keyword evidence="7" id="KW-1185">Reference proteome</keyword>
<evidence type="ECO:0008006" key="8">
    <source>
        <dbReference type="Google" id="ProtNLM"/>
    </source>
</evidence>
<evidence type="ECO:0000256" key="4">
    <source>
        <dbReference type="ARBA" id="ARBA00023136"/>
    </source>
</evidence>
<dbReference type="RefSeq" id="WP_189671834.1">
    <property type="nucleotide sequence ID" value="NZ_BNAS01000012.1"/>
</dbReference>
<comment type="subcellular location">
    <subcellularLocation>
        <location evidence="1">Membrane</location>
        <topology evidence="1">Multi-pass membrane protein</topology>
    </subcellularLocation>
</comment>
<organism evidence="6 7">
    <name type="scientific">Promicromonospora soli</name>
    <dbReference type="NCBI Taxonomy" id="2035533"/>
    <lineage>
        <taxon>Bacteria</taxon>
        <taxon>Bacillati</taxon>
        <taxon>Actinomycetota</taxon>
        <taxon>Actinomycetes</taxon>
        <taxon>Micrococcales</taxon>
        <taxon>Promicromonosporaceae</taxon>
        <taxon>Promicromonospora</taxon>
    </lineage>
</organism>
<protein>
    <recommendedName>
        <fullName evidence="8">DoxX-like protein</fullName>
    </recommendedName>
</protein>
<feature type="transmembrane region" description="Helical" evidence="5">
    <location>
        <begin position="6"/>
        <end position="27"/>
    </location>
</feature>
<name>A0A919L2C8_9MICO</name>